<gene>
    <name evidence="5" type="ORF">M9Y10_009547</name>
</gene>
<dbReference type="InterPro" id="IPR001054">
    <property type="entry name" value="A/G_cyclase"/>
</dbReference>
<reference evidence="5 6" key="1">
    <citation type="submission" date="2024-04" db="EMBL/GenBank/DDBJ databases">
        <title>Tritrichomonas musculus Genome.</title>
        <authorList>
            <person name="Alves-Ferreira E."/>
            <person name="Grigg M."/>
            <person name="Lorenzi H."/>
            <person name="Galac M."/>
        </authorList>
    </citation>
    <scope>NUCLEOTIDE SEQUENCE [LARGE SCALE GENOMIC DNA]</scope>
    <source>
        <strain evidence="5 6">EAF2021</strain>
    </source>
</reference>
<dbReference type="SMART" id="SM00044">
    <property type="entry name" value="CYCc"/>
    <property type="match status" value="1"/>
</dbReference>
<dbReference type="CDD" id="cd07302">
    <property type="entry name" value="CHD"/>
    <property type="match status" value="1"/>
</dbReference>
<dbReference type="EMBL" id="JAPFFF010000015">
    <property type="protein sequence ID" value="KAK8866583.1"/>
    <property type="molecule type" value="Genomic_DNA"/>
</dbReference>
<dbReference type="Gene3D" id="3.30.70.1230">
    <property type="entry name" value="Nucleotide cyclase"/>
    <property type="match status" value="1"/>
</dbReference>
<feature type="transmembrane region" description="Helical" evidence="3">
    <location>
        <begin position="90"/>
        <end position="107"/>
    </location>
</feature>
<comment type="caution">
    <text evidence="5">The sequence shown here is derived from an EMBL/GenBank/DDBJ whole genome shotgun (WGS) entry which is preliminary data.</text>
</comment>
<dbReference type="InterPro" id="IPR013767">
    <property type="entry name" value="PAS_fold"/>
</dbReference>
<protein>
    <recommendedName>
        <fullName evidence="4">Guanylate cyclase domain-containing protein</fullName>
    </recommendedName>
</protein>
<name>A0ABR2IPJ0_9EUKA</name>
<dbReference type="Pfam" id="PF00989">
    <property type="entry name" value="PAS"/>
    <property type="match status" value="1"/>
</dbReference>
<evidence type="ECO:0000313" key="5">
    <source>
        <dbReference type="EMBL" id="KAK8866583.1"/>
    </source>
</evidence>
<feature type="transmembrane region" description="Helical" evidence="3">
    <location>
        <begin position="159"/>
        <end position="180"/>
    </location>
</feature>
<feature type="transmembrane region" description="Helical" evidence="3">
    <location>
        <begin position="860"/>
        <end position="884"/>
    </location>
</feature>
<dbReference type="PANTHER" id="PTHR45655">
    <property type="entry name" value="GUANYLATE CYCLASE SOLUBLE SUBUNIT BETA-2"/>
    <property type="match status" value="1"/>
</dbReference>
<dbReference type="Proteomes" id="UP001470230">
    <property type="component" value="Unassembled WGS sequence"/>
</dbReference>
<dbReference type="Gene3D" id="3.30.450.20">
    <property type="entry name" value="PAS domain"/>
    <property type="match status" value="1"/>
</dbReference>
<feature type="transmembrane region" description="Helical" evidence="3">
    <location>
        <begin position="336"/>
        <end position="355"/>
    </location>
</feature>
<dbReference type="SUPFAM" id="SSF55073">
    <property type="entry name" value="Nucleotide cyclase"/>
    <property type="match status" value="1"/>
</dbReference>
<dbReference type="PROSITE" id="PS50125">
    <property type="entry name" value="GUANYLATE_CYCLASE_2"/>
    <property type="match status" value="1"/>
</dbReference>
<dbReference type="InterPro" id="IPR035965">
    <property type="entry name" value="PAS-like_dom_sf"/>
</dbReference>
<feature type="transmembrane region" description="Helical" evidence="3">
    <location>
        <begin position="309"/>
        <end position="329"/>
    </location>
</feature>
<keyword evidence="3" id="KW-1133">Transmembrane helix</keyword>
<feature type="transmembrane region" description="Helical" evidence="3">
    <location>
        <begin position="247"/>
        <end position="266"/>
    </location>
</feature>
<feature type="transmembrane region" description="Helical" evidence="3">
    <location>
        <begin position="49"/>
        <end position="78"/>
    </location>
</feature>
<keyword evidence="1" id="KW-0175">Coiled coil</keyword>
<dbReference type="SMART" id="SM00091">
    <property type="entry name" value="PAS"/>
    <property type="match status" value="1"/>
</dbReference>
<dbReference type="PANTHER" id="PTHR45655:SF13">
    <property type="entry name" value="SOLUBLE GUANYLATE CYCLASE GCY-32-RELATED"/>
    <property type="match status" value="1"/>
</dbReference>
<evidence type="ECO:0000313" key="6">
    <source>
        <dbReference type="Proteomes" id="UP001470230"/>
    </source>
</evidence>
<dbReference type="InterPro" id="IPR029787">
    <property type="entry name" value="Nucleotide_cyclase"/>
</dbReference>
<feature type="transmembrane region" description="Helical" evidence="3">
    <location>
        <begin position="653"/>
        <end position="675"/>
    </location>
</feature>
<accession>A0ABR2IPJ0</accession>
<keyword evidence="3" id="KW-0472">Membrane</keyword>
<feature type="domain" description="Guanylate cyclase" evidence="4">
    <location>
        <begin position="1447"/>
        <end position="1576"/>
    </location>
</feature>
<feature type="transmembrane region" description="Helical" evidence="3">
    <location>
        <begin position="119"/>
        <end position="139"/>
    </location>
</feature>
<evidence type="ECO:0000259" key="4">
    <source>
        <dbReference type="PROSITE" id="PS50125"/>
    </source>
</evidence>
<feature type="coiled-coil region" evidence="1">
    <location>
        <begin position="502"/>
        <end position="529"/>
    </location>
</feature>
<evidence type="ECO:0000256" key="2">
    <source>
        <dbReference type="SAM" id="MobiDB-lite"/>
    </source>
</evidence>
<feature type="transmembrane region" description="Helical" evidence="3">
    <location>
        <begin position="1184"/>
        <end position="1207"/>
    </location>
</feature>
<evidence type="ECO:0000256" key="3">
    <source>
        <dbReference type="SAM" id="Phobius"/>
    </source>
</evidence>
<feature type="transmembrane region" description="Helical" evidence="3">
    <location>
        <begin position="954"/>
        <end position="976"/>
    </location>
</feature>
<feature type="transmembrane region" description="Helical" evidence="3">
    <location>
        <begin position="273"/>
        <end position="294"/>
    </location>
</feature>
<dbReference type="InterPro" id="IPR000014">
    <property type="entry name" value="PAS"/>
</dbReference>
<feature type="region of interest" description="Disordered" evidence="2">
    <location>
        <begin position="1"/>
        <end position="22"/>
    </location>
</feature>
<keyword evidence="6" id="KW-1185">Reference proteome</keyword>
<proteinExistence type="predicted"/>
<dbReference type="SUPFAM" id="SSF55785">
    <property type="entry name" value="PYP-like sensor domain (PAS domain)"/>
    <property type="match status" value="1"/>
</dbReference>
<evidence type="ECO:0000256" key="1">
    <source>
        <dbReference type="SAM" id="Coils"/>
    </source>
</evidence>
<dbReference type="Pfam" id="PF00211">
    <property type="entry name" value="Guanylate_cyc"/>
    <property type="match status" value="1"/>
</dbReference>
<organism evidence="5 6">
    <name type="scientific">Tritrichomonas musculus</name>
    <dbReference type="NCBI Taxonomy" id="1915356"/>
    <lineage>
        <taxon>Eukaryota</taxon>
        <taxon>Metamonada</taxon>
        <taxon>Parabasalia</taxon>
        <taxon>Tritrichomonadida</taxon>
        <taxon>Tritrichomonadidae</taxon>
        <taxon>Tritrichomonas</taxon>
    </lineage>
</organism>
<feature type="transmembrane region" description="Helical" evidence="3">
    <location>
        <begin position="201"/>
        <end position="227"/>
    </location>
</feature>
<sequence>MTSATSNSGKTPEEITSTSNTTRHQKFRGLLKRKPSKIFRDNLFRFFDYLYTIAPSHLIIILIMKYLHFIQIGILSFFPFSSTLWPDNSLLGKISKVLSIGATIIPARASISAHLFFEMIIYLLYFSFVIFFFICFRLFQVYTKISTFSIKIITIIMNAFLPFLISITSSNLGLDLFLIINHNKQDINTNSSNYYYIHTNYSFPLVIFNFILGLIELISMILFQTIFVTPSLTFRPQAIHILSPHASIIYFLFIFYYSFSTTFCIIYEGNKGYFRLVFGFLNVFPLGFLLYNLYAHTEIWVTNSLHQTLLSLSHMIVITLIVLLTLLQLNQSMNEICIFLFILVFCVSHYIIPYITSYNHKRNLLILDKIDENEEILTKISTNKYLQLLRTGFDTGHELCHSWKLFKMADKKMTKNKTFINIYAHYAAIYPDESAILHYVCKLIKKVKHNNIDMKYLSFQIHNLLQQRERGLSKTIKKTCTKISDKTEKCRDQLRLVWQSVINGSTSELDDLTSQLKKNEDEISREYTQLCFVYPNNPYIASAYSAFLSDILCNDRESEEYAKIHRLLRSGAKTRVERSYYFATMMIKTLPDVHQHSILNNDNQKQLNNNNNRSLAIGNVLAANKQEDVNEEKTQQRYIEMMIDSVRLPSLRYGPFILFLIVSLAFPVLSIFLLTSMISNLNNNMFCSYSMELFSFLRTHLCQLSMTSYYYALSKNRFITPLSLIGNSDIQQSDEEVFLSSVNEAVFSLNLINTYYPKLHGSSYLFGDPLRYLNSPLINYDLFSTINNKTETMWSFQHISSFIGLVAVELSNKKSYQMLRFPELRTLVFNSITILFQTKNMADIYLHSFRFMNDDTYYRLLYLVIAIGGGFLIFGIIVIIVIFVKMNNEKKLLYDSFKTLPKSTISSIVDKIDAQSGKHADQDTTIQPMSLQEQNAMRILNLTSDRRTHINEELLMIVLLLLIAVIVIIFMMIFSIEIHKKICKQFPQISTTIFDLTRIHSTFFTLLLTEMRIAAMNNDQLKVAFPENVSQLIEQCGEIINAQFNNFIYMQFGRHSDESEKFSLIGGDLISFLTNSPEIESIVPQNTSHILTHISLENKMYFIFDLLNQIYTDLLFQQKIEGENMTFSIRLDDQKKKVEIDDFRFQLILKYLLNDENQTFLYKGLSLIHNKIDQLYHETMNERLLWPIIVCDVVVFICGIVVVLKFIRITERAQWTLKLLLFCPANIVFQSQTISKLLSNDFSNSETDENEESSQFYENIIAHYPDPVIFVDTEMKINSVNDAFYMIFNKDISEVFHKKLNEVFNNSNFLNTIENIMNENEPPYYHGNVDLEINKEMFTFDVSLVAVNINGEIQKQTAPMDSISMFTITMINITNSVKLNDTYIKEKESVKKLLSASIPKNFLNQPAKITKIENKTDSVQGSSSVSASLSDPLLDMFNVCFKVNNASIIAIKIVGISNQQNLNTIEFVQRLNSIYNEFDKILSTSNYGDMTRISSFSGTFVAAAGLLNDSVSPQTHAKQAMSFASDIISCFDKLKTSFDIRVGISTGGPMVAGILDLSQPVFELFGSPISIAMHLAETGNSMQIHIPQLVYDLVYSEKYVFKEAEDVTYKQQTMKTYLVSCCSQPAYS</sequence>
<keyword evidence="3" id="KW-0812">Transmembrane</keyword>